<proteinExistence type="predicted"/>
<accession>A0AAV0Q6X0</accession>
<dbReference type="Proteomes" id="UP001154282">
    <property type="component" value="Unassembled WGS sequence"/>
</dbReference>
<protein>
    <submittedName>
        <fullName evidence="1">Uncharacterized protein</fullName>
    </submittedName>
</protein>
<dbReference type="InterPro" id="IPR032675">
    <property type="entry name" value="LRR_dom_sf"/>
</dbReference>
<evidence type="ECO:0000313" key="2">
    <source>
        <dbReference type="Proteomes" id="UP001154282"/>
    </source>
</evidence>
<evidence type="ECO:0000313" key="1">
    <source>
        <dbReference type="EMBL" id="CAI0540606.1"/>
    </source>
</evidence>
<dbReference type="EMBL" id="CAMGYJ010000009">
    <property type="protein sequence ID" value="CAI0540606.1"/>
    <property type="molecule type" value="Genomic_DNA"/>
</dbReference>
<dbReference type="AlphaFoldDB" id="A0AAV0Q6X0"/>
<name>A0AAV0Q6X0_9ROSI</name>
<comment type="caution">
    <text evidence="1">The sequence shown here is derived from an EMBL/GenBank/DDBJ whole genome shotgun (WGS) entry which is preliminary data.</text>
</comment>
<reference evidence="1" key="1">
    <citation type="submission" date="2022-08" db="EMBL/GenBank/DDBJ databases">
        <authorList>
            <person name="Gutierrez-Valencia J."/>
        </authorList>
    </citation>
    <scope>NUCLEOTIDE SEQUENCE</scope>
</reference>
<sequence>MWYDKNLLCDTEEGIRDEAEPCYLVNSLFFVSADTAPFHYSSGVPAAETPVSSSSNPSLPITRSFPSTIPKLFHFRPSRELLLLPIPDVDLDGEMKAFGSVSIGVMAWLADYFRSDFSPSEKRIPMISLSGKWRMIGRLTWFELPSHNSDGELLKMSFSSKAIPSQTFSSLQPKLQYLIVLKLSFCEILAAIPNLSSSSKLDLICRRCRTLVELPESVQSLCQSLQRVPARLDSKFLKQLLLSNCPNVIRCPPDMNSEELEA</sequence>
<keyword evidence="2" id="KW-1185">Reference proteome</keyword>
<dbReference type="Gene3D" id="3.80.10.10">
    <property type="entry name" value="Ribonuclease Inhibitor"/>
    <property type="match status" value="1"/>
</dbReference>
<gene>
    <name evidence="1" type="ORF">LITE_LOCUS41772</name>
</gene>
<organism evidence="1 2">
    <name type="scientific">Linum tenue</name>
    <dbReference type="NCBI Taxonomy" id="586396"/>
    <lineage>
        <taxon>Eukaryota</taxon>
        <taxon>Viridiplantae</taxon>
        <taxon>Streptophyta</taxon>
        <taxon>Embryophyta</taxon>
        <taxon>Tracheophyta</taxon>
        <taxon>Spermatophyta</taxon>
        <taxon>Magnoliopsida</taxon>
        <taxon>eudicotyledons</taxon>
        <taxon>Gunneridae</taxon>
        <taxon>Pentapetalae</taxon>
        <taxon>rosids</taxon>
        <taxon>fabids</taxon>
        <taxon>Malpighiales</taxon>
        <taxon>Linaceae</taxon>
        <taxon>Linum</taxon>
    </lineage>
</organism>